<comment type="caution">
    <text evidence="1">The sequence shown here is derived from an EMBL/GenBank/DDBJ whole genome shotgun (WGS) entry which is preliminary data.</text>
</comment>
<dbReference type="RefSeq" id="WP_132537975.1">
    <property type="nucleotide sequence ID" value="NZ_SLWY01000001.1"/>
</dbReference>
<accession>A0A4R2LG44</accession>
<dbReference type="EMBL" id="SLWY01000001">
    <property type="protein sequence ID" value="TCO83701.1"/>
    <property type="molecule type" value="Genomic_DNA"/>
</dbReference>
<reference evidence="1 2" key="1">
    <citation type="submission" date="2019-03" db="EMBL/GenBank/DDBJ databases">
        <title>Genomic Encyclopedia of Type Strains, Phase IV (KMG-IV): sequencing the most valuable type-strain genomes for metagenomic binning, comparative biology and taxonomic classification.</title>
        <authorList>
            <person name="Goeker M."/>
        </authorList>
    </citation>
    <scope>NUCLEOTIDE SEQUENCE [LARGE SCALE GENOMIC DNA]</scope>
    <source>
        <strain evidence="1 2">DSM 25287</strain>
    </source>
</reference>
<sequence length="139" mass="15499">MTATWILVADSSRARIFSANKAHQPLHEIGRFEHPEGRAKARDLLAEQQGNGSGSGDLECDAPRRNEALSFARELAEHLRMGRTQGQFERLYIAAAPAFLGLLRSKLDTPTSQLLVDTLDKDLTQLDVDAIRKHLPERL</sequence>
<dbReference type="OrthoDB" id="329419at2"/>
<evidence type="ECO:0000313" key="2">
    <source>
        <dbReference type="Proteomes" id="UP000295765"/>
    </source>
</evidence>
<name>A0A4R2LG44_9GAMM</name>
<dbReference type="Pfam" id="PF10116">
    <property type="entry name" value="Host_attach"/>
    <property type="match status" value="1"/>
</dbReference>
<evidence type="ECO:0000313" key="1">
    <source>
        <dbReference type="EMBL" id="TCO83701.1"/>
    </source>
</evidence>
<dbReference type="Proteomes" id="UP000295765">
    <property type="component" value="Unassembled WGS sequence"/>
</dbReference>
<protein>
    <submittedName>
        <fullName evidence="1">Protein required for attachment to host cells</fullName>
    </submittedName>
</protein>
<proteinExistence type="predicted"/>
<gene>
    <name evidence="1" type="ORF">EV699_10185</name>
</gene>
<keyword evidence="2" id="KW-1185">Reference proteome</keyword>
<dbReference type="AlphaFoldDB" id="A0A4R2LG44"/>
<organism evidence="1 2">
    <name type="scientific">Plasticicumulans lactativorans</name>
    <dbReference type="NCBI Taxonomy" id="1133106"/>
    <lineage>
        <taxon>Bacteria</taxon>
        <taxon>Pseudomonadati</taxon>
        <taxon>Pseudomonadota</taxon>
        <taxon>Gammaproteobacteria</taxon>
        <taxon>Candidatus Competibacteraceae</taxon>
        <taxon>Plasticicumulans</taxon>
    </lineage>
</organism>
<dbReference type="InterPro" id="IPR019291">
    <property type="entry name" value="Host_attachment_protein"/>
</dbReference>